<dbReference type="PANTHER" id="PTHR31209:SF4">
    <property type="entry name" value="2,3-BISPHOSPHOGLYCERATE-INDEPENDENT PHOSPHOGLYCERATE MUTASE"/>
    <property type="match status" value="1"/>
</dbReference>
<accession>A0A1T4WJB8</accession>
<gene>
    <name evidence="7" type="ORF">SAMN02745704_00914</name>
</gene>
<dbReference type="NCBIfam" id="NF003242">
    <property type="entry name" value="PRK04200.1"/>
    <property type="match status" value="1"/>
</dbReference>
<dbReference type="InterPro" id="IPR017850">
    <property type="entry name" value="Alkaline_phosphatase_core_sf"/>
</dbReference>
<evidence type="ECO:0000256" key="3">
    <source>
        <dbReference type="ARBA" id="ARBA00004921"/>
    </source>
</evidence>
<dbReference type="SUPFAM" id="SSF53649">
    <property type="entry name" value="Alkaline phosphatase-like"/>
    <property type="match status" value="1"/>
</dbReference>
<dbReference type="CDD" id="cd16011">
    <property type="entry name" value="iPGM_like"/>
    <property type="match status" value="1"/>
</dbReference>
<protein>
    <submittedName>
        <fullName evidence="7">2,3-bisphosphoglycerate-independent phosphoglycerate mutase</fullName>
    </submittedName>
</protein>
<keyword evidence="8" id="KW-1185">Reference proteome</keyword>
<name>A0A1T4WJB8_9BACT</name>
<dbReference type="AlphaFoldDB" id="A0A1T4WJB8"/>
<evidence type="ECO:0000256" key="5">
    <source>
        <dbReference type="ARBA" id="ARBA00023152"/>
    </source>
</evidence>
<comment type="pathway">
    <text evidence="3">Carbohydrate degradation.</text>
</comment>
<dbReference type="Pfam" id="PF01676">
    <property type="entry name" value="Metalloenzyme"/>
    <property type="match status" value="1"/>
</dbReference>
<dbReference type="GO" id="GO:0006096">
    <property type="term" value="P:glycolytic process"/>
    <property type="evidence" value="ECO:0007669"/>
    <property type="project" value="UniProtKB-KW"/>
</dbReference>
<evidence type="ECO:0000313" key="8">
    <source>
        <dbReference type="Proteomes" id="UP000190027"/>
    </source>
</evidence>
<evidence type="ECO:0000256" key="1">
    <source>
        <dbReference type="ARBA" id="ARBA00000370"/>
    </source>
</evidence>
<dbReference type="GO" id="GO:0046872">
    <property type="term" value="F:metal ion binding"/>
    <property type="evidence" value="ECO:0007669"/>
    <property type="project" value="InterPro"/>
</dbReference>
<dbReference type="EMBL" id="FUYC01000003">
    <property type="protein sequence ID" value="SKA76985.1"/>
    <property type="molecule type" value="Genomic_DNA"/>
</dbReference>
<dbReference type="InterPro" id="IPR006124">
    <property type="entry name" value="Metalloenzyme"/>
</dbReference>
<comment type="function">
    <text evidence="2">Catalyzes the interconversion of 2-phosphoglycerate and 3-phosphoglycerate.</text>
</comment>
<sequence length="402" mass="43338">MPPKASKVVFLIADGFGDWPLEELGGRTPIEAAETPYLDELARTGILGRCKTIPHGMAPGSDTANMSLLGFDPARHHTGRGPIEAAAQGLRFDPDDLIWRMNLVNLTELTPQGVMLDYSSGHITTEQAAPLIEHMQAELGDATYSFVTGVQYRHLLIQKNGAATADAKLYVNPPHDLTNKSIADDVSAFAASPELNRLVHKAAEFLAGPDNSSKARSIWPWGQGRPLQLPDFAETFGLQGAVISAVDLIKGLGLASGMEVLEVEGATGLLDTNYQGKVDAALEYLQRGDFVFVHIEAPDECGHSGIAADKVEAMRRFDARVVGPLREALAGQDIAWIAACDHFTPIVERTHTTDPVPFLLQFPGCRESGAPQFSEAQADAAGLLLDHGHDLLPWTLRQLGDE</sequence>
<dbReference type="GO" id="GO:0004619">
    <property type="term" value="F:phosphoglycerate mutase activity"/>
    <property type="evidence" value="ECO:0007669"/>
    <property type="project" value="UniProtKB-EC"/>
</dbReference>
<dbReference type="InterPro" id="IPR004456">
    <property type="entry name" value="Pglycerate_mutase_ApgM"/>
</dbReference>
<reference evidence="7 8" key="1">
    <citation type="submission" date="2017-02" db="EMBL/GenBank/DDBJ databases">
        <authorList>
            <person name="Peterson S.W."/>
        </authorList>
    </citation>
    <scope>NUCLEOTIDE SEQUENCE [LARGE SCALE GENOMIC DNA]</scope>
    <source>
        <strain evidence="7 8">DSM 16080</strain>
    </source>
</reference>
<evidence type="ECO:0000256" key="4">
    <source>
        <dbReference type="ARBA" id="ARBA00005524"/>
    </source>
</evidence>
<comment type="similarity">
    <text evidence="4">Belongs to the BPG-independent phosphoglycerate mutase family. A-PGAM subfamily.</text>
</comment>
<dbReference type="RefSeq" id="WP_078716501.1">
    <property type="nucleotide sequence ID" value="NZ_FUYC01000003.1"/>
</dbReference>
<comment type="catalytic activity">
    <reaction evidence="1">
        <text>(2R)-2-phosphoglycerate = (2R)-3-phosphoglycerate</text>
        <dbReference type="Rhea" id="RHEA:15901"/>
        <dbReference type="ChEBI" id="CHEBI:58272"/>
        <dbReference type="ChEBI" id="CHEBI:58289"/>
        <dbReference type="EC" id="5.4.2.12"/>
    </reaction>
</comment>
<feature type="domain" description="Metalloenzyme" evidence="6">
    <location>
        <begin position="7"/>
        <end position="370"/>
    </location>
</feature>
<evidence type="ECO:0000256" key="2">
    <source>
        <dbReference type="ARBA" id="ARBA00002315"/>
    </source>
</evidence>
<dbReference type="Proteomes" id="UP000190027">
    <property type="component" value="Unassembled WGS sequence"/>
</dbReference>
<keyword evidence="5" id="KW-0324">Glycolysis</keyword>
<dbReference type="Pfam" id="PF10143">
    <property type="entry name" value="PhosphMutase"/>
    <property type="match status" value="1"/>
</dbReference>
<proteinExistence type="inferred from homology"/>
<dbReference type="Gene3D" id="3.40.720.10">
    <property type="entry name" value="Alkaline Phosphatase, subunit A"/>
    <property type="match status" value="2"/>
</dbReference>
<dbReference type="OrthoDB" id="9804453at2"/>
<dbReference type="PIRSF" id="PIRSF006392">
    <property type="entry name" value="IPGAM_arch"/>
    <property type="match status" value="1"/>
</dbReference>
<dbReference type="STRING" id="1121449.SAMN02745704_00914"/>
<evidence type="ECO:0000259" key="6">
    <source>
        <dbReference type="Pfam" id="PF01676"/>
    </source>
</evidence>
<evidence type="ECO:0000313" key="7">
    <source>
        <dbReference type="EMBL" id="SKA76985.1"/>
    </source>
</evidence>
<dbReference type="PANTHER" id="PTHR31209">
    <property type="entry name" value="COFACTOR-INDEPENDENT PHOSPHOGLYCERATE MUTASE"/>
    <property type="match status" value="1"/>
</dbReference>
<dbReference type="NCBIfam" id="TIGR00306">
    <property type="entry name" value="apgM"/>
    <property type="match status" value="1"/>
</dbReference>
<organism evidence="7 8">
    <name type="scientific">Paucidesulfovibrio gracilis DSM 16080</name>
    <dbReference type="NCBI Taxonomy" id="1121449"/>
    <lineage>
        <taxon>Bacteria</taxon>
        <taxon>Pseudomonadati</taxon>
        <taxon>Thermodesulfobacteriota</taxon>
        <taxon>Desulfovibrionia</taxon>
        <taxon>Desulfovibrionales</taxon>
        <taxon>Desulfovibrionaceae</taxon>
        <taxon>Paucidesulfovibrio</taxon>
    </lineage>
</organism>